<gene>
    <name evidence="1" type="ORF">HYH03_010027</name>
</gene>
<protein>
    <submittedName>
        <fullName evidence="1">Uncharacterized protein</fullName>
    </submittedName>
</protein>
<evidence type="ECO:0000313" key="1">
    <source>
        <dbReference type="EMBL" id="KAG2491658.1"/>
    </source>
</evidence>
<sequence>MFNRRPLWRRLYARVAEALGFRDPVAAMNEALARQPDKIRAVRMTVRNGSLLAMGLQPTMVFNPHWHWGPERGGSLLEVLRVEGSRLFVRDPSPAPSPPMTCLTCWLAATWPWLPLPALPPGVAIQTRTLRLEGWVDVGTGEVEFDFVSSFETQLAGGLWKTQPLSVAAKMGTGSQSGLVFAAAGEPVRGAKATLVALSLVPTTPDAWQNWVLTLPTDALTVLKVRLEFLPRDE</sequence>
<keyword evidence="2" id="KW-1185">Reference proteome</keyword>
<organism evidence="1 2">
    <name type="scientific">Edaphochlamys debaryana</name>
    <dbReference type="NCBI Taxonomy" id="47281"/>
    <lineage>
        <taxon>Eukaryota</taxon>
        <taxon>Viridiplantae</taxon>
        <taxon>Chlorophyta</taxon>
        <taxon>core chlorophytes</taxon>
        <taxon>Chlorophyceae</taxon>
        <taxon>CS clade</taxon>
        <taxon>Chlamydomonadales</taxon>
        <taxon>Chlamydomonadales incertae sedis</taxon>
        <taxon>Edaphochlamys</taxon>
    </lineage>
</organism>
<dbReference type="PANTHER" id="PTHR35320:SF1">
    <property type="entry name" value="ATP-DEPENDENT CLP PROTEASE ATP-BINDING SUBUNIT"/>
    <property type="match status" value="1"/>
</dbReference>
<comment type="caution">
    <text evidence="1">The sequence shown here is derived from an EMBL/GenBank/DDBJ whole genome shotgun (WGS) entry which is preliminary data.</text>
</comment>
<reference evidence="1" key="1">
    <citation type="journal article" date="2020" name="bioRxiv">
        <title>Comparative genomics of Chlamydomonas.</title>
        <authorList>
            <person name="Craig R.J."/>
            <person name="Hasan A.R."/>
            <person name="Ness R.W."/>
            <person name="Keightley P.D."/>
        </authorList>
    </citation>
    <scope>NUCLEOTIDE SEQUENCE</scope>
    <source>
        <strain evidence="1">CCAP 11/70</strain>
    </source>
</reference>
<dbReference type="EMBL" id="JAEHOE010000051">
    <property type="protein sequence ID" value="KAG2491658.1"/>
    <property type="molecule type" value="Genomic_DNA"/>
</dbReference>
<evidence type="ECO:0000313" key="2">
    <source>
        <dbReference type="Proteomes" id="UP000612055"/>
    </source>
</evidence>
<dbReference type="AlphaFoldDB" id="A0A835XWS9"/>
<dbReference type="Proteomes" id="UP000612055">
    <property type="component" value="Unassembled WGS sequence"/>
</dbReference>
<proteinExistence type="predicted"/>
<dbReference type="PANTHER" id="PTHR35320">
    <property type="entry name" value="ATP-DEPENDENT CLP PROTEASE ATP-BINDING SUBUNIT"/>
    <property type="match status" value="1"/>
</dbReference>
<name>A0A835XWS9_9CHLO</name>
<accession>A0A835XWS9</accession>
<dbReference type="OrthoDB" id="528638at2759"/>